<evidence type="ECO:0000313" key="9">
    <source>
        <dbReference type="EMBL" id="TQS39862.1"/>
    </source>
</evidence>
<dbReference type="Pfam" id="PF01895">
    <property type="entry name" value="PhoU"/>
    <property type="match status" value="2"/>
</dbReference>
<evidence type="ECO:0000256" key="1">
    <source>
        <dbReference type="ARBA" id="ARBA00004496"/>
    </source>
</evidence>
<dbReference type="FunFam" id="1.20.58.220:FF:000004">
    <property type="entry name" value="Phosphate-specific transport system accessory protein PhoU"/>
    <property type="match status" value="1"/>
</dbReference>
<dbReference type="InterPro" id="IPR038078">
    <property type="entry name" value="PhoU-like_sf"/>
</dbReference>
<dbReference type="PANTHER" id="PTHR42930">
    <property type="entry name" value="PHOSPHATE-SPECIFIC TRANSPORT SYSTEM ACCESSORY PROTEIN PHOU"/>
    <property type="match status" value="1"/>
</dbReference>
<dbReference type="Gene3D" id="1.20.58.220">
    <property type="entry name" value="Phosphate transport system protein phou homolog 2, domain 2"/>
    <property type="match status" value="1"/>
</dbReference>
<dbReference type="InterPro" id="IPR026022">
    <property type="entry name" value="PhoU_dom"/>
</dbReference>
<evidence type="ECO:0000256" key="2">
    <source>
        <dbReference type="ARBA" id="ARBA00008107"/>
    </source>
</evidence>
<protein>
    <recommendedName>
        <fullName evidence="7">Phosphate-specific transport system accessory protein PhoU</fullName>
    </recommendedName>
</protein>
<feature type="domain" description="PhoU" evidence="8">
    <location>
        <begin position="123"/>
        <end position="203"/>
    </location>
</feature>
<keyword evidence="4 7" id="KW-0813">Transport</keyword>
<comment type="function">
    <text evidence="7">Plays a role in the regulation of phosphate uptake.</text>
</comment>
<sequence length="216" mass="23963">MRDSFHGELSKINEILVRMTDLAQLAMDSATKALLTSDLTLAEAVISGDAQIDALHRELEERSMDLLARQQPVAVDLRTIIGGLRMVSSLERMGDLARHIATIARMRYPDCAVPDELKPIFAEAAQVADKIIAKTRDVLVERDVSLASEIAKDDDRMDALHRELFARVLDDNWAHGMEAAIDVTLLGRFYERYADHAVSLARRMVQLVTGVLPASA</sequence>
<gene>
    <name evidence="9" type="primary">phoU</name>
    <name evidence="9" type="ORF">FL583_37915</name>
</gene>
<dbReference type="EMBL" id="VIRS01000054">
    <property type="protein sequence ID" value="TQS39862.1"/>
    <property type="molecule type" value="Genomic_DNA"/>
</dbReference>
<keyword evidence="10" id="KW-1185">Reference proteome</keyword>
<dbReference type="SUPFAM" id="SSF109755">
    <property type="entry name" value="PhoU-like"/>
    <property type="match status" value="1"/>
</dbReference>
<dbReference type="FunCoup" id="A0A545AEV5">
    <property type="interactions" value="7"/>
</dbReference>
<dbReference type="InParanoid" id="A0A545AEV5"/>
<evidence type="ECO:0000256" key="7">
    <source>
        <dbReference type="PIRNR" id="PIRNR003107"/>
    </source>
</evidence>
<evidence type="ECO:0000313" key="10">
    <source>
        <dbReference type="Proteomes" id="UP000317982"/>
    </source>
</evidence>
<dbReference type="PANTHER" id="PTHR42930:SF3">
    <property type="entry name" value="PHOSPHATE-SPECIFIC TRANSPORT SYSTEM ACCESSORY PROTEIN PHOU"/>
    <property type="match status" value="1"/>
</dbReference>
<dbReference type="AlphaFoldDB" id="A0A545AEV5"/>
<proteinExistence type="inferred from homology"/>
<dbReference type="GO" id="GO:0030643">
    <property type="term" value="P:intracellular phosphate ion homeostasis"/>
    <property type="evidence" value="ECO:0007669"/>
    <property type="project" value="InterPro"/>
</dbReference>
<comment type="caution">
    <text evidence="9">The sequence shown here is derived from an EMBL/GenBank/DDBJ whole genome shotgun (WGS) entry which is preliminary data.</text>
</comment>
<dbReference type="GO" id="GO:0045936">
    <property type="term" value="P:negative regulation of phosphate metabolic process"/>
    <property type="evidence" value="ECO:0007669"/>
    <property type="project" value="InterPro"/>
</dbReference>
<reference evidence="9 10" key="1">
    <citation type="submission" date="2019-07" db="EMBL/GenBank/DDBJ databases">
        <title>Cryptosporangium phraense sp. nov., isolated from plant litter.</title>
        <authorList>
            <person name="Suriyachadkun C."/>
        </authorList>
    </citation>
    <scope>NUCLEOTIDE SEQUENCE [LARGE SCALE GENOMIC DNA]</scope>
    <source>
        <strain evidence="9 10">A-T 5661</strain>
    </source>
</reference>
<evidence type="ECO:0000259" key="8">
    <source>
        <dbReference type="Pfam" id="PF01895"/>
    </source>
</evidence>
<keyword evidence="5 7" id="KW-0963">Cytoplasm</keyword>
<comment type="subunit">
    <text evidence="3 7">Homodimer.</text>
</comment>
<evidence type="ECO:0000256" key="4">
    <source>
        <dbReference type="ARBA" id="ARBA00022448"/>
    </source>
</evidence>
<dbReference type="GO" id="GO:0006817">
    <property type="term" value="P:phosphate ion transport"/>
    <property type="evidence" value="ECO:0007669"/>
    <property type="project" value="UniProtKB-KW"/>
</dbReference>
<organism evidence="9 10">
    <name type="scientific">Cryptosporangium phraense</name>
    <dbReference type="NCBI Taxonomy" id="2593070"/>
    <lineage>
        <taxon>Bacteria</taxon>
        <taxon>Bacillati</taxon>
        <taxon>Actinomycetota</taxon>
        <taxon>Actinomycetes</taxon>
        <taxon>Cryptosporangiales</taxon>
        <taxon>Cryptosporangiaceae</taxon>
        <taxon>Cryptosporangium</taxon>
    </lineage>
</organism>
<dbReference type="InterPro" id="IPR028366">
    <property type="entry name" value="PhoU"/>
</dbReference>
<comment type="similarity">
    <text evidence="2 7">Belongs to the PhoU family.</text>
</comment>
<feature type="domain" description="PhoU" evidence="8">
    <location>
        <begin position="16"/>
        <end position="103"/>
    </location>
</feature>
<evidence type="ECO:0000256" key="6">
    <source>
        <dbReference type="ARBA" id="ARBA00022592"/>
    </source>
</evidence>
<evidence type="ECO:0000256" key="3">
    <source>
        <dbReference type="ARBA" id="ARBA00011738"/>
    </source>
</evidence>
<dbReference type="NCBIfam" id="TIGR02135">
    <property type="entry name" value="phoU_full"/>
    <property type="match status" value="1"/>
</dbReference>
<evidence type="ECO:0000256" key="5">
    <source>
        <dbReference type="ARBA" id="ARBA00022490"/>
    </source>
</evidence>
<dbReference type="OrthoDB" id="9814256at2"/>
<comment type="subcellular location">
    <subcellularLocation>
        <location evidence="1 7">Cytoplasm</location>
    </subcellularLocation>
</comment>
<dbReference type="GO" id="GO:0005737">
    <property type="term" value="C:cytoplasm"/>
    <property type="evidence" value="ECO:0007669"/>
    <property type="project" value="UniProtKB-SubCell"/>
</dbReference>
<dbReference type="RefSeq" id="WP_142709747.1">
    <property type="nucleotide sequence ID" value="NZ_VIRS01000054.1"/>
</dbReference>
<dbReference type="Proteomes" id="UP000317982">
    <property type="component" value="Unassembled WGS sequence"/>
</dbReference>
<accession>A0A545AEV5</accession>
<dbReference type="PIRSF" id="PIRSF003107">
    <property type="entry name" value="PhoU"/>
    <property type="match status" value="1"/>
</dbReference>
<name>A0A545AEV5_9ACTN</name>
<keyword evidence="6 7" id="KW-0592">Phosphate transport</keyword>